<dbReference type="PROSITE" id="PS01240">
    <property type="entry name" value="PNP_MTAP_2"/>
    <property type="match status" value="1"/>
</dbReference>
<dbReference type="PANTHER" id="PTHR42679">
    <property type="entry name" value="S-METHYL-5'-THIOADENOSINE PHOSPHORYLASE"/>
    <property type="match status" value="1"/>
</dbReference>
<comment type="catalytic activity">
    <reaction evidence="3">
        <text>a purine D-ribonucleoside + phosphate = a purine nucleobase + alpha-D-ribose 1-phosphate</text>
        <dbReference type="Rhea" id="RHEA:19805"/>
        <dbReference type="ChEBI" id="CHEBI:26386"/>
        <dbReference type="ChEBI" id="CHEBI:43474"/>
        <dbReference type="ChEBI" id="CHEBI:57720"/>
        <dbReference type="ChEBI" id="CHEBI:142355"/>
        <dbReference type="EC" id="2.4.2.1"/>
    </reaction>
</comment>
<feature type="binding site" evidence="3">
    <location>
        <begin position="83"/>
        <end position="84"/>
    </location>
    <ligand>
        <name>phosphate</name>
        <dbReference type="ChEBI" id="CHEBI:43474"/>
    </ligand>
</feature>
<organism evidence="5 6">
    <name type="scientific">Cupriavidus laharis</name>
    <dbReference type="NCBI Taxonomy" id="151654"/>
    <lineage>
        <taxon>Bacteria</taxon>
        <taxon>Pseudomonadati</taxon>
        <taxon>Pseudomonadota</taxon>
        <taxon>Betaproteobacteria</taxon>
        <taxon>Burkholderiales</taxon>
        <taxon>Burkholderiaceae</taxon>
        <taxon>Cupriavidus</taxon>
    </lineage>
</organism>
<feature type="domain" description="Nucleoside phosphorylase" evidence="4">
    <location>
        <begin position="2"/>
        <end position="243"/>
    </location>
</feature>
<dbReference type="InterPro" id="IPR018099">
    <property type="entry name" value="Purine_phosphorylase-2_CS"/>
</dbReference>
<keyword evidence="6" id="KW-1185">Reference proteome</keyword>
<name>A0ABM8XWF1_9BURK</name>
<comment type="caution">
    <text evidence="3">Lacks conserved residue(s) required for the propagation of feature annotation.</text>
</comment>
<dbReference type="EC" id="2.4.2.1" evidence="3"/>
<dbReference type="HAMAP" id="MF_01963">
    <property type="entry name" value="MTAP"/>
    <property type="match status" value="1"/>
</dbReference>
<comment type="pathway">
    <text evidence="3">Purine metabolism; purine nucleoside salvage.</text>
</comment>
<keyword evidence="2 3" id="KW-0808">Transferase</keyword>
<comment type="miscellaneous">
    <text evidence="3">Although this enzyme belongs to the family of MTA phosphorylases based on sequence homology, it lacks several conserved amino acids in the substrate binding pocket that confer specificity towards MTA.</text>
</comment>
<sequence length="283" mass="30551">MLGIIGGTGIYAIDGLSVIREHLVDTPFGAPSAPAVQGRFGAMEVMFLPRHGPHHELLPHEVNYRANIYALKSLGVRQIIGLSAVGSLRQQIAPGEFIIPTQYVDWVRGHRDKTFFGEGLVAHVSSAEPTCARLASTLEAAASEMRLPVHSGVVYGCVDGPRLGTRAESHFLRGAMACDVVGMTNVPEVFLAREAQICYCTLGIVTDYDCWLEDPAQHATVAAVIARYGESVGRARQLLTRILSTGLSDHDACSCRHALRDAVLTPEGAVPTEKRALFQLLRA</sequence>
<evidence type="ECO:0000259" key="4">
    <source>
        <dbReference type="Pfam" id="PF01048"/>
    </source>
</evidence>
<comment type="caution">
    <text evidence="5">The sequence shown here is derived from an EMBL/GenBank/DDBJ whole genome shotgun (WGS) entry which is preliminary data.</text>
</comment>
<comment type="similarity">
    <text evidence="3">Belongs to the PNP/MTAP phosphorylase family. MTAP subfamily.</text>
</comment>
<dbReference type="CDD" id="cd09010">
    <property type="entry name" value="MTAP_SsMTAPII_like_MTIP"/>
    <property type="match status" value="1"/>
</dbReference>
<dbReference type="EMBL" id="CAJZAI010000026">
    <property type="protein sequence ID" value="CAG9184739.1"/>
    <property type="molecule type" value="Genomic_DNA"/>
</dbReference>
<feature type="binding site" evidence="3">
    <location>
        <position position="183"/>
    </location>
    <ligand>
        <name>substrate</name>
    </ligand>
</feature>
<feature type="binding site" evidence="3">
    <location>
        <begin position="50"/>
        <end position="51"/>
    </location>
    <ligand>
        <name>phosphate</name>
        <dbReference type="ChEBI" id="CHEBI:43474"/>
    </ligand>
</feature>
<dbReference type="InterPro" id="IPR000845">
    <property type="entry name" value="Nucleoside_phosphorylase_d"/>
</dbReference>
<feature type="binding site" evidence="3">
    <location>
        <begin position="207"/>
        <end position="209"/>
    </location>
    <ligand>
        <name>substrate</name>
    </ligand>
</feature>
<dbReference type="InterPro" id="IPR010044">
    <property type="entry name" value="MTAP"/>
</dbReference>
<gene>
    <name evidence="5" type="primary">mtnP</name>
    <name evidence="5" type="ORF">LMG23992_05322</name>
</gene>
<dbReference type="NCBIfam" id="TIGR01694">
    <property type="entry name" value="MTAP"/>
    <property type="match status" value="1"/>
</dbReference>
<dbReference type="PANTHER" id="PTHR42679:SF2">
    <property type="entry name" value="S-METHYL-5'-THIOADENOSINE PHOSPHORYLASE"/>
    <property type="match status" value="1"/>
</dbReference>
<comment type="function">
    <text evidence="3">Purine nucleoside phosphorylase involved in purine salvage.</text>
</comment>
<dbReference type="Proteomes" id="UP000727654">
    <property type="component" value="Unassembled WGS sequence"/>
</dbReference>
<dbReference type="Pfam" id="PF01048">
    <property type="entry name" value="PNP_UDP_1"/>
    <property type="match status" value="1"/>
</dbReference>
<evidence type="ECO:0000313" key="6">
    <source>
        <dbReference type="Proteomes" id="UP000727654"/>
    </source>
</evidence>
<keyword evidence="1 3" id="KW-0328">Glycosyltransferase</keyword>
<evidence type="ECO:0000256" key="1">
    <source>
        <dbReference type="ARBA" id="ARBA00022676"/>
    </source>
</evidence>
<feature type="binding site" evidence="3">
    <location>
        <position position="184"/>
    </location>
    <ligand>
        <name>phosphate</name>
        <dbReference type="ChEBI" id="CHEBI:43474"/>
    </ligand>
</feature>
<dbReference type="InterPro" id="IPR035994">
    <property type="entry name" value="Nucleoside_phosphorylase_sf"/>
</dbReference>
<dbReference type="RefSeq" id="WP_224082754.1">
    <property type="nucleotide sequence ID" value="NZ_CAJZAI010000026.1"/>
</dbReference>
<reference evidence="5 6" key="1">
    <citation type="submission" date="2021-08" db="EMBL/GenBank/DDBJ databases">
        <authorList>
            <person name="Peeters C."/>
        </authorList>
    </citation>
    <scope>NUCLEOTIDE SEQUENCE [LARGE SCALE GENOMIC DNA]</scope>
    <source>
        <strain evidence="5 6">LMG 23992</strain>
    </source>
</reference>
<accession>A0ABM8XWF1</accession>
<dbReference type="GO" id="GO:0017061">
    <property type="term" value="F:S-methyl-5-thioadenosine phosphorylase activity"/>
    <property type="evidence" value="ECO:0007669"/>
    <property type="project" value="UniProtKB-EC"/>
</dbReference>
<proteinExistence type="inferred from homology"/>
<feature type="site" description="Important for substrate specificity" evidence="3">
    <location>
        <position position="221"/>
    </location>
</feature>
<evidence type="ECO:0000313" key="5">
    <source>
        <dbReference type="EMBL" id="CAG9184739.1"/>
    </source>
</evidence>
<comment type="subunit">
    <text evidence="3">Homohexamer. Dimer of a homotrimer.</text>
</comment>
<evidence type="ECO:0000256" key="2">
    <source>
        <dbReference type="ARBA" id="ARBA00022679"/>
    </source>
</evidence>
<protein>
    <recommendedName>
        <fullName evidence="3">Purine nucleoside phosphorylase</fullName>
        <shortName evidence="3">PNP</shortName>
        <ecNumber evidence="3">2.4.2.1</ecNumber>
    </recommendedName>
</protein>
<dbReference type="SUPFAM" id="SSF53167">
    <property type="entry name" value="Purine and uridine phosphorylases"/>
    <property type="match status" value="1"/>
</dbReference>
<evidence type="ECO:0000256" key="3">
    <source>
        <dbReference type="HAMAP-Rule" id="MF_01963"/>
    </source>
</evidence>
<dbReference type="Gene3D" id="3.40.50.1580">
    <property type="entry name" value="Nucleoside phosphorylase domain"/>
    <property type="match status" value="1"/>
</dbReference>
<keyword evidence="3" id="KW-0660">Purine salvage</keyword>
<feature type="binding site" evidence="3">
    <location>
        <position position="8"/>
    </location>
    <ligand>
        <name>phosphate</name>
        <dbReference type="ChEBI" id="CHEBI:43474"/>
    </ligand>
</feature>